<comment type="caution">
    <text evidence="2">The sequence shown here is derived from an EMBL/GenBank/DDBJ whole genome shotgun (WGS) entry which is preliminary data.</text>
</comment>
<evidence type="ECO:0000313" key="3">
    <source>
        <dbReference type="Proteomes" id="UP000600918"/>
    </source>
</evidence>
<dbReference type="EMBL" id="JACSDY010000017">
    <property type="protein sequence ID" value="KAF7402015.1"/>
    <property type="molecule type" value="Genomic_DNA"/>
</dbReference>
<feature type="region of interest" description="Disordered" evidence="1">
    <location>
        <begin position="142"/>
        <end position="164"/>
    </location>
</feature>
<reference evidence="2" key="1">
    <citation type="journal article" date="2020" name="G3 (Bethesda)">
        <title>High-Quality Assemblies for Three Invasive Social Wasps from the &lt;i&gt;Vespula&lt;/i&gt; Genus.</title>
        <authorList>
            <person name="Harrop T.W.R."/>
            <person name="Guhlin J."/>
            <person name="McLaughlin G.M."/>
            <person name="Permina E."/>
            <person name="Stockwell P."/>
            <person name="Gilligan J."/>
            <person name="Le Lec M.F."/>
            <person name="Gruber M.A.M."/>
            <person name="Quinn O."/>
            <person name="Lovegrove M."/>
            <person name="Duncan E.J."/>
            <person name="Remnant E.J."/>
            <person name="Van Eeckhoven J."/>
            <person name="Graham B."/>
            <person name="Knapp R.A."/>
            <person name="Langford K.W."/>
            <person name="Kronenberg Z."/>
            <person name="Press M.O."/>
            <person name="Eacker S.M."/>
            <person name="Wilson-Rankin E.E."/>
            <person name="Purcell J."/>
            <person name="Lester P.J."/>
            <person name="Dearden P.K."/>
        </authorList>
    </citation>
    <scope>NUCLEOTIDE SEQUENCE</scope>
    <source>
        <strain evidence="2">Volc-1</strain>
    </source>
</reference>
<organism evidence="2 3">
    <name type="scientific">Vespula pensylvanica</name>
    <name type="common">Western yellow jacket</name>
    <name type="synonym">Wasp</name>
    <dbReference type="NCBI Taxonomy" id="30213"/>
    <lineage>
        <taxon>Eukaryota</taxon>
        <taxon>Metazoa</taxon>
        <taxon>Ecdysozoa</taxon>
        <taxon>Arthropoda</taxon>
        <taxon>Hexapoda</taxon>
        <taxon>Insecta</taxon>
        <taxon>Pterygota</taxon>
        <taxon>Neoptera</taxon>
        <taxon>Endopterygota</taxon>
        <taxon>Hymenoptera</taxon>
        <taxon>Apocrita</taxon>
        <taxon>Aculeata</taxon>
        <taxon>Vespoidea</taxon>
        <taxon>Vespidae</taxon>
        <taxon>Vespinae</taxon>
        <taxon>Vespula</taxon>
    </lineage>
</organism>
<evidence type="ECO:0000256" key="1">
    <source>
        <dbReference type="SAM" id="MobiDB-lite"/>
    </source>
</evidence>
<protein>
    <submittedName>
        <fullName evidence="2">Uncharacterized protein</fullName>
    </submittedName>
</protein>
<accession>A0A834N9R9</accession>
<gene>
    <name evidence="2" type="ORF">H0235_015351</name>
</gene>
<name>A0A834N9R9_VESPE</name>
<proteinExistence type="predicted"/>
<evidence type="ECO:0000313" key="2">
    <source>
        <dbReference type="EMBL" id="KAF7402015.1"/>
    </source>
</evidence>
<sequence length="174" mass="19379">MCHSQVNPEEELLRPVDTHMQQPPSGGIWVDITCVLSKSNCKLSDYHYSDSIIFDNTMQVLPGEWLHVSDDQEEDDLPSSSLCSFRSCKQPSSRVQTCSCFFNSAGLSINGLNIQRKATIELSLQFADEIFTGYQERTRHDSMEKKKCTDGSNGTPTRTGNGTGNYTYLAVPAL</sequence>
<dbReference type="AlphaFoldDB" id="A0A834N9R9"/>
<dbReference type="Proteomes" id="UP000600918">
    <property type="component" value="Unassembled WGS sequence"/>
</dbReference>
<keyword evidence="3" id="KW-1185">Reference proteome</keyword>
<feature type="compositionally biased region" description="Low complexity" evidence="1">
    <location>
        <begin position="151"/>
        <end position="164"/>
    </location>
</feature>